<evidence type="ECO:0000313" key="3">
    <source>
        <dbReference type="Proteomes" id="UP001287286"/>
    </source>
</evidence>
<protein>
    <recommendedName>
        <fullName evidence="4">Rhodanese domain-containing protein</fullName>
    </recommendedName>
</protein>
<name>A0ABR0BC26_PURLI</name>
<dbReference type="SUPFAM" id="SSF52821">
    <property type="entry name" value="Rhodanese/Cell cycle control phosphatase"/>
    <property type="match status" value="1"/>
</dbReference>
<gene>
    <name evidence="2" type="ORF">Purlil1_14168</name>
</gene>
<feature type="compositionally biased region" description="Basic and acidic residues" evidence="1">
    <location>
        <begin position="185"/>
        <end position="197"/>
    </location>
</feature>
<dbReference type="InterPro" id="IPR036873">
    <property type="entry name" value="Rhodanese-like_dom_sf"/>
</dbReference>
<dbReference type="EMBL" id="JAWRVI010000521">
    <property type="protein sequence ID" value="KAK4063322.1"/>
    <property type="molecule type" value="Genomic_DNA"/>
</dbReference>
<evidence type="ECO:0000256" key="1">
    <source>
        <dbReference type="SAM" id="MobiDB-lite"/>
    </source>
</evidence>
<feature type="compositionally biased region" description="Low complexity" evidence="1">
    <location>
        <begin position="368"/>
        <end position="384"/>
    </location>
</feature>
<feature type="region of interest" description="Disordered" evidence="1">
    <location>
        <begin position="241"/>
        <end position="263"/>
    </location>
</feature>
<proteinExistence type="predicted"/>
<sequence length="431" mass="48044">MPKVKSSLPTLLRRHNTLQRLAQPTSLWLASFNAAMATAPDLSNKTSPPWYAAYPAPRHLQPGCVTREELLWMLKGGENVAGRDFLLVDLRRADYEVRFLRVWSIPTLYRLFKAAGVRKVIWYCSSSRGRGTRAAGWFQDHIVDCGGGDSMESLILHEGVKGWALGGYKRSQQLLVTSTFHPKPTLRDRGPSTDTRREKRNRSILATIGIPAISYTAATSQYLNGFGLAIECAHEYQMPRKFKTPDSSAQNRESQRRSRARRRELINSLSRQLEEYKRRGVQASLDMQRAARAVFDENQRLRALLTLCGVSPSDVSQYLSSFPSPGYARMPDARVALSRVHLPATAQNSSSLMPRHITPIAATRRKAPAMASAAGLPAQALSPSGSTSGLDEAQPQRQAEGEDYCQRPGYEDHQNLEQVGHFMDGWSYGNA</sequence>
<organism evidence="2 3">
    <name type="scientific">Purpureocillium lilacinum</name>
    <name type="common">Paecilomyces lilacinus</name>
    <dbReference type="NCBI Taxonomy" id="33203"/>
    <lineage>
        <taxon>Eukaryota</taxon>
        <taxon>Fungi</taxon>
        <taxon>Dikarya</taxon>
        <taxon>Ascomycota</taxon>
        <taxon>Pezizomycotina</taxon>
        <taxon>Sordariomycetes</taxon>
        <taxon>Hypocreomycetidae</taxon>
        <taxon>Hypocreales</taxon>
        <taxon>Ophiocordycipitaceae</taxon>
        <taxon>Purpureocillium</taxon>
    </lineage>
</organism>
<reference evidence="2 3" key="1">
    <citation type="journal article" date="2024" name="Microbiol. Resour. Announc.">
        <title>Genome annotations for the ascomycete fungi Trichoderma harzianum, Trichoderma aggressivum, and Purpureocillium lilacinum.</title>
        <authorList>
            <person name="Beijen E.P.W."/>
            <person name="Ohm R.A."/>
        </authorList>
    </citation>
    <scope>NUCLEOTIDE SEQUENCE [LARGE SCALE GENOMIC DNA]</scope>
    <source>
        <strain evidence="2 3">CBS 150709</strain>
    </source>
</reference>
<dbReference type="Gene3D" id="3.40.250.10">
    <property type="entry name" value="Rhodanese-like domain"/>
    <property type="match status" value="1"/>
</dbReference>
<dbReference type="PANTHER" id="PTHR42070">
    <property type="entry name" value="FILAMENT ASSOCIATED PROTEIN, PUTATIVE (AFU_ORTHOLOGUE AFUA_8G06630)-RELATED"/>
    <property type="match status" value="1"/>
</dbReference>
<comment type="caution">
    <text evidence="2">The sequence shown here is derived from an EMBL/GenBank/DDBJ whole genome shotgun (WGS) entry which is preliminary data.</text>
</comment>
<evidence type="ECO:0000313" key="2">
    <source>
        <dbReference type="EMBL" id="KAK4063322.1"/>
    </source>
</evidence>
<evidence type="ECO:0008006" key="4">
    <source>
        <dbReference type="Google" id="ProtNLM"/>
    </source>
</evidence>
<accession>A0ABR0BC26</accession>
<keyword evidence="3" id="KW-1185">Reference proteome</keyword>
<dbReference type="PANTHER" id="PTHR42070:SF1">
    <property type="entry name" value="FILAMENT ASSOCIATED PROTEIN, PUTATIVE (AFU_ORTHOLOGUE AFUA_8G06630)-RELATED"/>
    <property type="match status" value="1"/>
</dbReference>
<feature type="region of interest" description="Disordered" evidence="1">
    <location>
        <begin position="368"/>
        <end position="415"/>
    </location>
</feature>
<feature type="region of interest" description="Disordered" evidence="1">
    <location>
        <begin position="181"/>
        <end position="200"/>
    </location>
</feature>
<dbReference type="Proteomes" id="UP001287286">
    <property type="component" value="Unassembled WGS sequence"/>
</dbReference>